<dbReference type="Proteomes" id="UP000654345">
    <property type="component" value="Unassembled WGS sequence"/>
</dbReference>
<gene>
    <name evidence="5" type="ORF">KSB_62900</name>
</gene>
<reference evidence="5 6" key="1">
    <citation type="journal article" date="2021" name="Int. J. Syst. Evol. Microbiol.">
        <title>Reticulibacter mediterranei gen. nov., sp. nov., within the new family Reticulibacteraceae fam. nov., and Ktedonospora formicarum gen. nov., sp. nov., Ktedonobacter robiniae sp. nov., Dictyobacter formicarum sp. nov. and Dictyobacter arantiisoli sp. nov., belonging to the class Ktedonobacteria.</title>
        <authorList>
            <person name="Yabe S."/>
            <person name="Zheng Y."/>
            <person name="Wang C.M."/>
            <person name="Sakai Y."/>
            <person name="Abe K."/>
            <person name="Yokota A."/>
            <person name="Donadio S."/>
            <person name="Cavaletti L."/>
            <person name="Monciardini P."/>
        </authorList>
    </citation>
    <scope>NUCLEOTIDE SEQUENCE [LARGE SCALE GENOMIC DNA]</scope>
    <source>
        <strain evidence="5 6">SOSP1-30</strain>
    </source>
</reference>
<dbReference type="SUPFAM" id="SSF51215">
    <property type="entry name" value="Regulatory protein AraC"/>
    <property type="match status" value="1"/>
</dbReference>
<keyword evidence="3" id="KW-0804">Transcription</keyword>
<evidence type="ECO:0000259" key="4">
    <source>
        <dbReference type="PROSITE" id="PS01124"/>
    </source>
</evidence>
<keyword evidence="2" id="KW-0238">DNA-binding</keyword>
<keyword evidence="6" id="KW-1185">Reference proteome</keyword>
<dbReference type="InterPro" id="IPR003313">
    <property type="entry name" value="AraC-bd"/>
</dbReference>
<dbReference type="PANTHER" id="PTHR43280:SF30">
    <property type="entry name" value="MMSAB OPERON REGULATORY PROTEIN"/>
    <property type="match status" value="1"/>
</dbReference>
<dbReference type="Gene3D" id="2.60.120.10">
    <property type="entry name" value="Jelly Rolls"/>
    <property type="match status" value="1"/>
</dbReference>
<evidence type="ECO:0000313" key="5">
    <source>
        <dbReference type="EMBL" id="GHO57815.1"/>
    </source>
</evidence>
<feature type="domain" description="HTH araC/xylS-type" evidence="4">
    <location>
        <begin position="195"/>
        <end position="293"/>
    </location>
</feature>
<dbReference type="InterPro" id="IPR018060">
    <property type="entry name" value="HTH_AraC"/>
</dbReference>
<comment type="caution">
    <text evidence="5">The sequence shown here is derived from an EMBL/GenBank/DDBJ whole genome shotgun (WGS) entry which is preliminary data.</text>
</comment>
<dbReference type="Pfam" id="PF02311">
    <property type="entry name" value="AraC_binding"/>
    <property type="match status" value="1"/>
</dbReference>
<accession>A0ABQ3UZM8</accession>
<evidence type="ECO:0000313" key="6">
    <source>
        <dbReference type="Proteomes" id="UP000654345"/>
    </source>
</evidence>
<evidence type="ECO:0000256" key="2">
    <source>
        <dbReference type="ARBA" id="ARBA00023125"/>
    </source>
</evidence>
<dbReference type="SMART" id="SM00342">
    <property type="entry name" value="HTH_ARAC"/>
    <property type="match status" value="1"/>
</dbReference>
<dbReference type="InterPro" id="IPR020449">
    <property type="entry name" value="Tscrpt_reg_AraC-type_HTH"/>
</dbReference>
<keyword evidence="1" id="KW-0805">Transcription regulation</keyword>
<dbReference type="EMBL" id="BNJG01000002">
    <property type="protein sequence ID" value="GHO57815.1"/>
    <property type="molecule type" value="Genomic_DNA"/>
</dbReference>
<sequence length="296" mass="34472">MKIIQKADGFEAQKLIVLPEAFLEDASPHSLLKPLYVTDIGFFPHARYHYRERSNGCDEHIFIYCAEGEGWVILERGKKQRIPKGRLLVIPAKTPHIYGASEDDPWSIYWFHLKGEAVVNFVQQFDMLNATLHVPSTQATKIINLFEECYSILQYKGYSLRHYLYVSQALHYLLGMCILLHGEAQEDDNKKEVIERSIQYMLEQIQSSLTLDDLAHHVNLSKPHFIHMFKQVTGYSPIDYYLRLKMQRSCLYLDMTNASIKEVSKSVGIHDPYYFSRVFRKVIGQSPSDYRRSRQG</sequence>
<dbReference type="Gene3D" id="1.10.10.60">
    <property type="entry name" value="Homeodomain-like"/>
    <property type="match status" value="2"/>
</dbReference>
<organism evidence="5 6">
    <name type="scientific">Ktedonobacter robiniae</name>
    <dbReference type="NCBI Taxonomy" id="2778365"/>
    <lineage>
        <taxon>Bacteria</taxon>
        <taxon>Bacillati</taxon>
        <taxon>Chloroflexota</taxon>
        <taxon>Ktedonobacteria</taxon>
        <taxon>Ktedonobacterales</taxon>
        <taxon>Ktedonobacteraceae</taxon>
        <taxon>Ktedonobacter</taxon>
    </lineage>
</organism>
<dbReference type="SUPFAM" id="SSF46689">
    <property type="entry name" value="Homeodomain-like"/>
    <property type="match status" value="2"/>
</dbReference>
<evidence type="ECO:0000256" key="3">
    <source>
        <dbReference type="ARBA" id="ARBA00023163"/>
    </source>
</evidence>
<dbReference type="Pfam" id="PF12833">
    <property type="entry name" value="HTH_18"/>
    <property type="match status" value="1"/>
</dbReference>
<dbReference type="PRINTS" id="PR00032">
    <property type="entry name" value="HTHARAC"/>
</dbReference>
<dbReference type="InterPro" id="IPR037923">
    <property type="entry name" value="HTH-like"/>
</dbReference>
<dbReference type="PANTHER" id="PTHR43280">
    <property type="entry name" value="ARAC-FAMILY TRANSCRIPTIONAL REGULATOR"/>
    <property type="match status" value="1"/>
</dbReference>
<dbReference type="InterPro" id="IPR009057">
    <property type="entry name" value="Homeodomain-like_sf"/>
</dbReference>
<dbReference type="RefSeq" id="WP_201374113.1">
    <property type="nucleotide sequence ID" value="NZ_BNJG01000002.1"/>
</dbReference>
<dbReference type="InterPro" id="IPR014710">
    <property type="entry name" value="RmlC-like_jellyroll"/>
</dbReference>
<dbReference type="CDD" id="cd06986">
    <property type="entry name" value="cupin_MmsR-like_N"/>
    <property type="match status" value="1"/>
</dbReference>
<name>A0ABQ3UZM8_9CHLR</name>
<dbReference type="PROSITE" id="PS01124">
    <property type="entry name" value="HTH_ARAC_FAMILY_2"/>
    <property type="match status" value="1"/>
</dbReference>
<proteinExistence type="predicted"/>
<evidence type="ECO:0000256" key="1">
    <source>
        <dbReference type="ARBA" id="ARBA00023015"/>
    </source>
</evidence>
<protein>
    <submittedName>
        <fullName evidence="5">Transcriptional regulator</fullName>
    </submittedName>
</protein>